<dbReference type="EMBL" id="PFWU01000037">
    <property type="protein sequence ID" value="PJA45437.1"/>
    <property type="molecule type" value="Genomic_DNA"/>
</dbReference>
<gene>
    <name evidence="1" type="ORF">CO174_03170</name>
</gene>
<reference evidence="2" key="1">
    <citation type="submission" date="2017-09" db="EMBL/GenBank/DDBJ databases">
        <title>Depth-based differentiation of microbial function through sediment-hosted aquifers and enrichment of novel symbionts in the deep terrestrial subsurface.</title>
        <authorList>
            <person name="Probst A.J."/>
            <person name="Ladd B."/>
            <person name="Jarett J.K."/>
            <person name="Geller-Mcgrath D.E."/>
            <person name="Sieber C.M.K."/>
            <person name="Emerson J.B."/>
            <person name="Anantharaman K."/>
            <person name="Thomas B.C."/>
            <person name="Malmstrom R."/>
            <person name="Stieglmeier M."/>
            <person name="Klingl A."/>
            <person name="Woyke T."/>
            <person name="Ryan C.M."/>
            <person name="Banfield J.F."/>
        </authorList>
    </citation>
    <scope>NUCLEOTIDE SEQUENCE [LARGE SCALE GENOMIC DNA]</scope>
</reference>
<name>A0A2M7XC13_9BACT</name>
<dbReference type="Gene3D" id="2.40.30.100">
    <property type="entry name" value="AF2212/PG0164-like"/>
    <property type="match status" value="1"/>
</dbReference>
<proteinExistence type="predicted"/>
<comment type="caution">
    <text evidence="1">The sequence shown here is derived from an EMBL/GenBank/DDBJ whole genome shotgun (WGS) entry which is preliminary data.</text>
</comment>
<dbReference type="AlphaFoldDB" id="A0A2M7XC13"/>
<dbReference type="Pfam" id="PF08922">
    <property type="entry name" value="DUF1905"/>
    <property type="match status" value="1"/>
</dbReference>
<dbReference type="SUPFAM" id="SSF141694">
    <property type="entry name" value="AF2212/PG0164-like"/>
    <property type="match status" value="1"/>
</dbReference>
<sequence length="116" mass="13067">MFLSDQQVKWKRNSKNVSINTRAKIWLYSSEHASWYFVTLSTASAGNLLKQAKKQRRGWGSIPVVVTMGKSVWKTSVFPNADAGGYILPVKAKVRKAEGIEHGDTISFTLEFDAFR</sequence>
<accession>A0A2M7XC13</accession>
<organism evidence="1 2">
    <name type="scientific">Candidatus Uhrbacteria bacterium CG_4_9_14_3_um_filter_50_9</name>
    <dbReference type="NCBI Taxonomy" id="1975035"/>
    <lineage>
        <taxon>Bacteria</taxon>
        <taxon>Candidatus Uhriibacteriota</taxon>
    </lineage>
</organism>
<evidence type="ECO:0000313" key="1">
    <source>
        <dbReference type="EMBL" id="PJA45437.1"/>
    </source>
</evidence>
<dbReference type="Proteomes" id="UP000229385">
    <property type="component" value="Unassembled WGS sequence"/>
</dbReference>
<protein>
    <submittedName>
        <fullName evidence="1">DUF1905 domain-containing protein</fullName>
    </submittedName>
</protein>
<dbReference type="InterPro" id="IPR037079">
    <property type="entry name" value="AF2212/PG0164-like_sf"/>
</dbReference>
<dbReference type="InterPro" id="IPR015018">
    <property type="entry name" value="DUF1905"/>
</dbReference>
<evidence type="ECO:0000313" key="2">
    <source>
        <dbReference type="Proteomes" id="UP000229385"/>
    </source>
</evidence>